<dbReference type="GO" id="GO:0005524">
    <property type="term" value="F:ATP binding"/>
    <property type="evidence" value="ECO:0007669"/>
    <property type="project" value="InterPro"/>
</dbReference>
<dbReference type="FunFam" id="3.30.1370.100:FF:000004">
    <property type="entry name" value="DNA mismatch repair endonuclease MutL"/>
    <property type="match status" value="1"/>
</dbReference>
<dbReference type="GO" id="GO:0030983">
    <property type="term" value="F:mismatched DNA binding"/>
    <property type="evidence" value="ECO:0007669"/>
    <property type="project" value="InterPro"/>
</dbReference>
<gene>
    <name evidence="4 7" type="primary">mutL</name>
    <name evidence="7" type="ORF">D7I45_04405</name>
</gene>
<evidence type="ECO:0000256" key="2">
    <source>
        <dbReference type="ARBA" id="ARBA00022763"/>
    </source>
</evidence>
<dbReference type="Pfam" id="PF13589">
    <property type="entry name" value="HATPase_c_3"/>
    <property type="match status" value="1"/>
</dbReference>
<dbReference type="PANTHER" id="PTHR10073">
    <property type="entry name" value="DNA MISMATCH REPAIR PROTEIN MLH, PMS, MUTL"/>
    <property type="match status" value="1"/>
</dbReference>
<dbReference type="SUPFAM" id="SSF118116">
    <property type="entry name" value="DNA mismatch repair protein MutL"/>
    <property type="match status" value="1"/>
</dbReference>
<dbReference type="NCBIfam" id="NF000950">
    <property type="entry name" value="PRK00095.1-3"/>
    <property type="match status" value="1"/>
</dbReference>
<comment type="function">
    <text evidence="4">This protein is involved in the repair of mismatches in DNA. It is required for dam-dependent methyl-directed DNA mismatch repair. May act as a 'molecular matchmaker', a protein that promotes the formation of a stable complex between two or more DNA-binding proteins in an ATP-dependent manner without itself being part of a final effector complex.</text>
</comment>
<dbReference type="InterPro" id="IPR020568">
    <property type="entry name" value="Ribosomal_Su5_D2-typ_SF"/>
</dbReference>
<keyword evidence="8" id="KW-1185">Reference proteome</keyword>
<dbReference type="GO" id="GO:0140664">
    <property type="term" value="F:ATP-dependent DNA damage sensor activity"/>
    <property type="evidence" value="ECO:0007669"/>
    <property type="project" value="InterPro"/>
</dbReference>
<dbReference type="SMART" id="SM00853">
    <property type="entry name" value="MutL_C"/>
    <property type="match status" value="1"/>
</dbReference>
<dbReference type="Gene3D" id="3.30.1370.100">
    <property type="entry name" value="MutL, C-terminal domain, regulatory subdomain"/>
    <property type="match status" value="1"/>
</dbReference>
<dbReference type="AlphaFoldDB" id="A0A387B0S0"/>
<dbReference type="FunFam" id="3.30.565.10:FF:000003">
    <property type="entry name" value="DNA mismatch repair endonuclease MutL"/>
    <property type="match status" value="1"/>
</dbReference>
<keyword evidence="7" id="KW-0255">Endonuclease</keyword>
<dbReference type="PROSITE" id="PS00058">
    <property type="entry name" value="DNA_MISMATCH_REPAIR_1"/>
    <property type="match status" value="1"/>
</dbReference>
<dbReference type="NCBIfam" id="TIGR00585">
    <property type="entry name" value="mutl"/>
    <property type="match status" value="1"/>
</dbReference>
<keyword evidence="3 4" id="KW-0234">DNA repair</keyword>
<keyword evidence="2 4" id="KW-0227">DNA damage</keyword>
<dbReference type="RefSeq" id="WP_120784525.1">
    <property type="nucleotide sequence ID" value="NZ_CP032626.1"/>
</dbReference>
<reference evidence="7 8" key="1">
    <citation type="submission" date="2018-09" db="EMBL/GenBank/DDBJ databases">
        <title>Genome sequencing of strain BHWM-4.</title>
        <authorList>
            <person name="Heo J."/>
            <person name="Kim S.-J."/>
            <person name="Kwon S.-W."/>
        </authorList>
    </citation>
    <scope>NUCLEOTIDE SEQUENCE [LARGE SCALE GENOMIC DNA]</scope>
    <source>
        <strain evidence="7 8">BHWM-4</strain>
    </source>
</reference>
<dbReference type="CDD" id="cd00782">
    <property type="entry name" value="MutL_Trans"/>
    <property type="match status" value="1"/>
</dbReference>
<dbReference type="InterPro" id="IPR013507">
    <property type="entry name" value="DNA_mismatch_S5_2-like"/>
</dbReference>
<dbReference type="GO" id="GO:0032300">
    <property type="term" value="C:mismatch repair complex"/>
    <property type="evidence" value="ECO:0007669"/>
    <property type="project" value="InterPro"/>
</dbReference>
<evidence type="ECO:0000256" key="3">
    <source>
        <dbReference type="ARBA" id="ARBA00023204"/>
    </source>
</evidence>
<dbReference type="Proteomes" id="UP000272003">
    <property type="component" value="Chromosome"/>
</dbReference>
<dbReference type="Gene3D" id="3.30.1540.20">
    <property type="entry name" value="MutL, C-terminal domain, dimerisation subdomain"/>
    <property type="match status" value="1"/>
</dbReference>
<dbReference type="GO" id="GO:0006298">
    <property type="term" value="P:mismatch repair"/>
    <property type="evidence" value="ECO:0007669"/>
    <property type="project" value="UniProtKB-UniRule"/>
</dbReference>
<dbReference type="InterPro" id="IPR042121">
    <property type="entry name" value="MutL_C_regsub"/>
</dbReference>
<organism evidence="7 8">
    <name type="scientific">Apilactobacillus bombintestini</name>
    <dbReference type="NCBI Taxonomy" id="2419772"/>
    <lineage>
        <taxon>Bacteria</taxon>
        <taxon>Bacillati</taxon>
        <taxon>Bacillota</taxon>
        <taxon>Bacilli</taxon>
        <taxon>Lactobacillales</taxon>
        <taxon>Lactobacillaceae</taxon>
        <taxon>Apilactobacillus</taxon>
    </lineage>
</organism>
<dbReference type="HAMAP" id="MF_00149">
    <property type="entry name" value="DNA_mis_repair"/>
    <property type="match status" value="1"/>
</dbReference>
<evidence type="ECO:0000259" key="6">
    <source>
        <dbReference type="SMART" id="SM01340"/>
    </source>
</evidence>
<protein>
    <recommendedName>
        <fullName evidence="4">DNA mismatch repair protein MutL</fullName>
    </recommendedName>
</protein>
<proteinExistence type="inferred from homology"/>
<dbReference type="InterPro" id="IPR042120">
    <property type="entry name" value="MutL_C_dimsub"/>
</dbReference>
<dbReference type="InterPro" id="IPR014762">
    <property type="entry name" value="DNA_mismatch_repair_CS"/>
</dbReference>
<dbReference type="GO" id="GO:0004519">
    <property type="term" value="F:endonuclease activity"/>
    <property type="evidence" value="ECO:0007669"/>
    <property type="project" value="UniProtKB-KW"/>
</dbReference>
<accession>A0A387B0S0</accession>
<dbReference type="InterPro" id="IPR020667">
    <property type="entry name" value="DNA_mismatch_repair_MutL"/>
</dbReference>
<dbReference type="Pfam" id="PF08676">
    <property type="entry name" value="MutL_C"/>
    <property type="match status" value="1"/>
</dbReference>
<dbReference type="SUPFAM" id="SSF54211">
    <property type="entry name" value="Ribosomal protein S5 domain 2-like"/>
    <property type="match status" value="1"/>
</dbReference>
<name>A0A387B0S0_9LACO</name>
<feature type="domain" description="DNA mismatch repair protein S5" evidence="6">
    <location>
        <begin position="207"/>
        <end position="325"/>
    </location>
</feature>
<comment type="similarity">
    <text evidence="1 4">Belongs to the DNA mismatch repair MutL/HexB family.</text>
</comment>
<sequence length="648" mass="73685">MHKIHELSSILADQIAAGEVVERPASVVKELVENSIDANSTQIDINVEDAGLKSIEIIDDGIGIAHDDVELAFKRHATSKISNPRDLFRVHSLGFRGEALPSIASVSDVLLKTSTGDEGTEIHIRGGKTLEVKPAEARRGTSILVKDIFFNTPARLKYMKTIKTELSKISDIVDRLAIGHPDIAFSLVHNHREILRTSGRNNLQQVIGDIYSAKNLKRIIKIDNQDDDFKIDGYVSLPELTRASRNYVTITLNGRYVRSNAIFKSIIDGYGSKLMVGRYPIAVLNIKLDPTLTDVNVHPTKQTVRISKERQLCDLISNTIYNTIFKKNLIPEVMTRDRAVKPRYSNEQLQFQLNQISRENKSDYVDESFSDNDLLNENHENNYDEFNHNDENDVELENVDDVIKITSSDQLNDSDVINFKNKYTEEALPFGNQNTEKEVQEDTDTVRFPRLVYIGQLHGTYLLAESADGMYIIDQHAAQERINYERFRTEIGEVSDDQQKLLVPLVLDYPNRDALIIEENIDVLKDVGINIEPFGKNSFVVKQHPTWIPEGQEEETIKEMIDWVIQKKNISIASFRAQTAIMMSCKRAIKANHHLDRAQAVHLIDELSTVNNPFNCPHGRPVLVSFSNTDMEKMFKRIQDPHSHNNFM</sequence>
<dbReference type="InterPro" id="IPR037198">
    <property type="entry name" value="MutL_C_sf"/>
</dbReference>
<dbReference type="Pfam" id="PF01119">
    <property type="entry name" value="DNA_mis_repair"/>
    <property type="match status" value="1"/>
</dbReference>
<evidence type="ECO:0000256" key="4">
    <source>
        <dbReference type="HAMAP-Rule" id="MF_00149"/>
    </source>
</evidence>
<dbReference type="Gene3D" id="3.30.565.10">
    <property type="entry name" value="Histidine kinase-like ATPase, C-terminal domain"/>
    <property type="match status" value="1"/>
</dbReference>
<keyword evidence="7" id="KW-0378">Hydrolase</keyword>
<keyword evidence="7" id="KW-0540">Nuclease</keyword>
<evidence type="ECO:0000256" key="1">
    <source>
        <dbReference type="ARBA" id="ARBA00006082"/>
    </source>
</evidence>
<feature type="domain" description="MutL C-terminal dimerisation" evidence="5">
    <location>
        <begin position="453"/>
        <end position="595"/>
    </location>
</feature>
<dbReference type="OrthoDB" id="9763467at2"/>
<dbReference type="InterPro" id="IPR014721">
    <property type="entry name" value="Ribsml_uS5_D2-typ_fold_subgr"/>
</dbReference>
<dbReference type="SMART" id="SM01340">
    <property type="entry name" value="DNA_mis_repair"/>
    <property type="match status" value="1"/>
</dbReference>
<dbReference type="CDD" id="cd16926">
    <property type="entry name" value="HATPase_MutL-MLH-PMS-like"/>
    <property type="match status" value="1"/>
</dbReference>
<dbReference type="InterPro" id="IPR036890">
    <property type="entry name" value="HATPase_C_sf"/>
</dbReference>
<dbReference type="PANTHER" id="PTHR10073:SF12">
    <property type="entry name" value="DNA MISMATCH REPAIR PROTEIN MLH1"/>
    <property type="match status" value="1"/>
</dbReference>
<dbReference type="KEGG" id="abom:D7I45_04405"/>
<dbReference type="InterPro" id="IPR002099">
    <property type="entry name" value="MutL/Mlh/PMS"/>
</dbReference>
<evidence type="ECO:0000259" key="5">
    <source>
        <dbReference type="SMART" id="SM00853"/>
    </source>
</evidence>
<dbReference type="InterPro" id="IPR014790">
    <property type="entry name" value="MutL_C"/>
</dbReference>
<evidence type="ECO:0000313" key="8">
    <source>
        <dbReference type="Proteomes" id="UP000272003"/>
    </source>
</evidence>
<dbReference type="GO" id="GO:0016887">
    <property type="term" value="F:ATP hydrolysis activity"/>
    <property type="evidence" value="ECO:0007669"/>
    <property type="project" value="InterPro"/>
</dbReference>
<dbReference type="InterPro" id="IPR038973">
    <property type="entry name" value="MutL/Mlh/Pms-like"/>
</dbReference>
<dbReference type="Gene3D" id="3.30.230.10">
    <property type="match status" value="1"/>
</dbReference>
<evidence type="ECO:0000313" key="7">
    <source>
        <dbReference type="EMBL" id="AYF92760.1"/>
    </source>
</evidence>
<dbReference type="EMBL" id="CP032626">
    <property type="protein sequence ID" value="AYF92760.1"/>
    <property type="molecule type" value="Genomic_DNA"/>
</dbReference>
<dbReference type="SUPFAM" id="SSF55874">
    <property type="entry name" value="ATPase domain of HSP90 chaperone/DNA topoisomerase II/histidine kinase"/>
    <property type="match status" value="1"/>
</dbReference>